<reference evidence="1" key="2">
    <citation type="submission" date="2023-05" db="EMBL/GenBank/DDBJ databases">
        <authorList>
            <person name="Fouks B."/>
        </authorList>
    </citation>
    <scope>NUCLEOTIDE SEQUENCE</scope>
    <source>
        <strain evidence="1">Stay&amp;Tobe</strain>
        <tissue evidence="1">Testes</tissue>
    </source>
</reference>
<organism evidence="1 2">
    <name type="scientific">Diploptera punctata</name>
    <name type="common">Pacific beetle cockroach</name>
    <dbReference type="NCBI Taxonomy" id="6984"/>
    <lineage>
        <taxon>Eukaryota</taxon>
        <taxon>Metazoa</taxon>
        <taxon>Ecdysozoa</taxon>
        <taxon>Arthropoda</taxon>
        <taxon>Hexapoda</taxon>
        <taxon>Insecta</taxon>
        <taxon>Pterygota</taxon>
        <taxon>Neoptera</taxon>
        <taxon>Polyneoptera</taxon>
        <taxon>Dictyoptera</taxon>
        <taxon>Blattodea</taxon>
        <taxon>Blaberoidea</taxon>
        <taxon>Blaberidae</taxon>
        <taxon>Diplopterinae</taxon>
        <taxon>Diploptera</taxon>
    </lineage>
</organism>
<evidence type="ECO:0000313" key="2">
    <source>
        <dbReference type="Proteomes" id="UP001233999"/>
    </source>
</evidence>
<keyword evidence="2" id="KW-1185">Reference proteome</keyword>
<dbReference type="Gene3D" id="2.40.10.10">
    <property type="entry name" value="Trypsin-like serine proteases"/>
    <property type="match status" value="1"/>
</dbReference>
<gene>
    <name evidence="1" type="ORF">L9F63_011258</name>
</gene>
<dbReference type="InterPro" id="IPR009003">
    <property type="entry name" value="Peptidase_S1_PA"/>
</dbReference>
<dbReference type="Proteomes" id="UP001233999">
    <property type="component" value="Unassembled WGS sequence"/>
</dbReference>
<sequence length="50" mass="5652">SYGHKQVDDLQLRSGTSFVESGGTLHAVSYYLIHPHYNDKSRDFDIAVVK</sequence>
<dbReference type="AlphaFoldDB" id="A0AAD8AF60"/>
<proteinExistence type="predicted"/>
<feature type="non-terminal residue" evidence="1">
    <location>
        <position position="50"/>
    </location>
</feature>
<protein>
    <submittedName>
        <fullName evidence="1">Uncharacterized protein</fullName>
    </submittedName>
</protein>
<feature type="non-terminal residue" evidence="1">
    <location>
        <position position="1"/>
    </location>
</feature>
<dbReference type="InterPro" id="IPR043504">
    <property type="entry name" value="Peptidase_S1_PA_chymotrypsin"/>
</dbReference>
<dbReference type="SUPFAM" id="SSF50494">
    <property type="entry name" value="Trypsin-like serine proteases"/>
    <property type="match status" value="1"/>
</dbReference>
<evidence type="ECO:0000313" key="1">
    <source>
        <dbReference type="EMBL" id="KAJ9597892.1"/>
    </source>
</evidence>
<name>A0AAD8AF60_DIPPU</name>
<dbReference type="EMBL" id="JASPKZ010001579">
    <property type="protein sequence ID" value="KAJ9597892.1"/>
    <property type="molecule type" value="Genomic_DNA"/>
</dbReference>
<comment type="caution">
    <text evidence="1">The sequence shown here is derived from an EMBL/GenBank/DDBJ whole genome shotgun (WGS) entry which is preliminary data.</text>
</comment>
<accession>A0AAD8AF60</accession>
<reference evidence="1" key="1">
    <citation type="journal article" date="2023" name="IScience">
        <title>Live-bearing cockroach genome reveals convergent evolutionary mechanisms linked to viviparity in insects and beyond.</title>
        <authorList>
            <person name="Fouks B."/>
            <person name="Harrison M.C."/>
            <person name="Mikhailova A.A."/>
            <person name="Marchal E."/>
            <person name="English S."/>
            <person name="Carruthers M."/>
            <person name="Jennings E.C."/>
            <person name="Chiamaka E.L."/>
            <person name="Frigard R.A."/>
            <person name="Pippel M."/>
            <person name="Attardo G.M."/>
            <person name="Benoit J.B."/>
            <person name="Bornberg-Bauer E."/>
            <person name="Tobe S.S."/>
        </authorList>
    </citation>
    <scope>NUCLEOTIDE SEQUENCE</scope>
    <source>
        <strain evidence="1">Stay&amp;Tobe</strain>
    </source>
</reference>